<dbReference type="GO" id="GO:0016301">
    <property type="term" value="F:kinase activity"/>
    <property type="evidence" value="ECO:0007669"/>
    <property type="project" value="UniProtKB-KW"/>
</dbReference>
<dbReference type="InterPro" id="IPR029056">
    <property type="entry name" value="Ribokinase-like"/>
</dbReference>
<organism evidence="7 8">
    <name type="scientific">Deinococcus yavapaiensis KR-236</name>
    <dbReference type="NCBI Taxonomy" id="694435"/>
    <lineage>
        <taxon>Bacteria</taxon>
        <taxon>Thermotogati</taxon>
        <taxon>Deinococcota</taxon>
        <taxon>Deinococci</taxon>
        <taxon>Deinococcales</taxon>
        <taxon>Deinococcaceae</taxon>
        <taxon>Deinococcus</taxon>
    </lineage>
</organism>
<evidence type="ECO:0000256" key="3">
    <source>
        <dbReference type="ARBA" id="ARBA00022741"/>
    </source>
</evidence>
<dbReference type="PANTHER" id="PTHR43085:SF1">
    <property type="entry name" value="PSEUDOURIDINE KINASE-RELATED"/>
    <property type="match status" value="1"/>
</dbReference>
<feature type="domain" description="Carbohydrate kinase PfkB" evidence="6">
    <location>
        <begin position="10"/>
        <end position="293"/>
    </location>
</feature>
<evidence type="ECO:0000256" key="1">
    <source>
        <dbReference type="ARBA" id="ARBA00010688"/>
    </source>
</evidence>
<accession>A0A318SG04</accession>
<keyword evidence="3" id="KW-0547">Nucleotide-binding</keyword>
<keyword evidence="4 7" id="KW-0418">Kinase</keyword>
<evidence type="ECO:0000256" key="4">
    <source>
        <dbReference type="ARBA" id="ARBA00022777"/>
    </source>
</evidence>
<evidence type="ECO:0000313" key="7">
    <source>
        <dbReference type="EMBL" id="PYE56314.1"/>
    </source>
</evidence>
<comment type="similarity">
    <text evidence="1">Belongs to the carbohydrate kinase PfkB family.</text>
</comment>
<keyword evidence="5" id="KW-0067">ATP-binding</keyword>
<dbReference type="PROSITE" id="PS00584">
    <property type="entry name" value="PFKB_KINASES_2"/>
    <property type="match status" value="1"/>
</dbReference>
<keyword evidence="8" id="KW-1185">Reference proteome</keyword>
<dbReference type="InterPro" id="IPR011611">
    <property type="entry name" value="PfkB_dom"/>
</dbReference>
<dbReference type="GO" id="GO:0005524">
    <property type="term" value="F:ATP binding"/>
    <property type="evidence" value="ECO:0007669"/>
    <property type="project" value="UniProtKB-KW"/>
</dbReference>
<dbReference type="AlphaFoldDB" id="A0A318SG04"/>
<dbReference type="InterPro" id="IPR050306">
    <property type="entry name" value="PfkB_Carbo_kinase"/>
</dbReference>
<dbReference type="Proteomes" id="UP000248326">
    <property type="component" value="Unassembled WGS sequence"/>
</dbReference>
<name>A0A318SG04_9DEIO</name>
<dbReference type="Gene3D" id="3.40.1190.20">
    <property type="match status" value="1"/>
</dbReference>
<evidence type="ECO:0000256" key="2">
    <source>
        <dbReference type="ARBA" id="ARBA00022679"/>
    </source>
</evidence>
<evidence type="ECO:0000259" key="6">
    <source>
        <dbReference type="Pfam" id="PF00294"/>
    </source>
</evidence>
<dbReference type="RefSeq" id="WP_110884824.1">
    <property type="nucleotide sequence ID" value="NZ_QJSX01000001.1"/>
</dbReference>
<dbReference type="SUPFAM" id="SSF53613">
    <property type="entry name" value="Ribokinase-like"/>
    <property type="match status" value="1"/>
</dbReference>
<comment type="caution">
    <text evidence="7">The sequence shown here is derived from an EMBL/GenBank/DDBJ whole genome shotgun (WGS) entry which is preliminary data.</text>
</comment>
<protein>
    <submittedName>
        <fullName evidence="7">Fructokinase</fullName>
    </submittedName>
</protein>
<dbReference type="Pfam" id="PF00294">
    <property type="entry name" value="PfkB"/>
    <property type="match status" value="1"/>
</dbReference>
<keyword evidence="2" id="KW-0808">Transferase</keyword>
<dbReference type="EMBL" id="QJSX01000001">
    <property type="protein sequence ID" value="PYE56314.1"/>
    <property type="molecule type" value="Genomic_DNA"/>
</dbReference>
<gene>
    <name evidence="7" type="ORF">DES52_101118</name>
</gene>
<reference evidence="7 8" key="1">
    <citation type="submission" date="2018-06" db="EMBL/GenBank/DDBJ databases">
        <title>Genomic Encyclopedia of Type Strains, Phase IV (KMG-IV): sequencing the most valuable type-strain genomes for metagenomic binning, comparative biology and taxonomic classification.</title>
        <authorList>
            <person name="Goeker M."/>
        </authorList>
    </citation>
    <scope>NUCLEOTIDE SEQUENCE [LARGE SCALE GENOMIC DNA]</scope>
    <source>
        <strain evidence="7 8">DSM 18048</strain>
    </source>
</reference>
<sequence>MSISSNLPIVVCAGEALADLVRTGERAWTHHPGGAIWNVARACATLGLPTGFAGAVGEDVFGDDLARATREARLDERFFQRAPRPTLLAVVHELHPPAYYFLGENAADLAFAASKLPNGWERAARWLHIGGVSLARAPLNEALLDMARLVKAAGGRVSFDPNARVSHRDPAYRPVFEAALRLADFVKFSDEDVRFFFPNRSEDEALLEVRAFTSAPIVVTRGGDGATLLHGAERREFDAVKVTVADTVGAGDAFVAGALFSETSRSERSWADHVAFALRVAATACTRSGAYAPTLAEVGAL</sequence>
<evidence type="ECO:0000256" key="5">
    <source>
        <dbReference type="ARBA" id="ARBA00022840"/>
    </source>
</evidence>
<dbReference type="InterPro" id="IPR002173">
    <property type="entry name" value="Carboh/pur_kinase_PfkB_CS"/>
</dbReference>
<proteinExistence type="inferred from homology"/>
<dbReference type="OrthoDB" id="9813569at2"/>
<evidence type="ECO:0000313" key="8">
    <source>
        <dbReference type="Proteomes" id="UP000248326"/>
    </source>
</evidence>
<dbReference type="PANTHER" id="PTHR43085">
    <property type="entry name" value="HEXOKINASE FAMILY MEMBER"/>
    <property type="match status" value="1"/>
</dbReference>
<dbReference type="CDD" id="cd01167">
    <property type="entry name" value="bac_FRK"/>
    <property type="match status" value="1"/>
</dbReference>